<dbReference type="EMBL" id="KQ417238">
    <property type="protein sequence ID" value="KOF93059.1"/>
    <property type="molecule type" value="Genomic_DNA"/>
</dbReference>
<reference evidence="1" key="1">
    <citation type="submission" date="2015-07" db="EMBL/GenBank/DDBJ databases">
        <title>MeaNS - Measles Nucleotide Surveillance Program.</title>
        <authorList>
            <person name="Tran T."/>
            <person name="Druce J."/>
        </authorList>
    </citation>
    <scope>NUCLEOTIDE SEQUENCE</scope>
    <source>
        <strain evidence="1">UCB-OBI-ISO-001</strain>
        <tissue evidence="1">Gonad</tissue>
    </source>
</reference>
<proteinExistence type="predicted"/>
<dbReference type="PANTHER" id="PTHR47027">
    <property type="entry name" value="REVERSE TRANSCRIPTASE DOMAIN-CONTAINING PROTEIN"/>
    <property type="match status" value="1"/>
</dbReference>
<name>A0A0L8HV25_OCTBM</name>
<evidence type="ECO:0000313" key="1">
    <source>
        <dbReference type="EMBL" id="KOF93059.1"/>
    </source>
</evidence>
<sequence length="105" mass="11927">NLQQSMNNSAMAYHHFGFTINIKKTKVLAQPALNTILLGFYVNILDTPFTKAEHFPYPGSLLSKKCTSEKDVEHRIRAAHRAFGKLIKCVFNNKDLNLAMKIIVH</sequence>
<dbReference type="AlphaFoldDB" id="A0A0L8HV25"/>
<dbReference type="OrthoDB" id="6150535at2759"/>
<organism evidence="1">
    <name type="scientific">Octopus bimaculoides</name>
    <name type="common">California two-spotted octopus</name>
    <dbReference type="NCBI Taxonomy" id="37653"/>
    <lineage>
        <taxon>Eukaryota</taxon>
        <taxon>Metazoa</taxon>
        <taxon>Spiralia</taxon>
        <taxon>Lophotrochozoa</taxon>
        <taxon>Mollusca</taxon>
        <taxon>Cephalopoda</taxon>
        <taxon>Coleoidea</taxon>
        <taxon>Octopodiformes</taxon>
        <taxon>Octopoda</taxon>
        <taxon>Incirrata</taxon>
        <taxon>Octopodidae</taxon>
        <taxon>Octopus</taxon>
    </lineage>
</organism>
<feature type="non-terminal residue" evidence="1">
    <location>
        <position position="1"/>
    </location>
</feature>
<dbReference type="PANTHER" id="PTHR47027:SF20">
    <property type="entry name" value="REVERSE TRANSCRIPTASE-LIKE PROTEIN WITH RNA-DIRECTED DNA POLYMERASE DOMAIN"/>
    <property type="match status" value="1"/>
</dbReference>
<accession>A0A0L8HV25</accession>
<gene>
    <name evidence="1" type="ORF">OCBIM_22005281mg</name>
</gene>
<protein>
    <recommendedName>
        <fullName evidence="2">Reverse transcriptase domain-containing protein</fullName>
    </recommendedName>
</protein>
<evidence type="ECO:0008006" key="2">
    <source>
        <dbReference type="Google" id="ProtNLM"/>
    </source>
</evidence>